<evidence type="ECO:0000256" key="1">
    <source>
        <dbReference type="ARBA" id="ARBA00023004"/>
    </source>
</evidence>
<evidence type="ECO:0000313" key="3">
    <source>
        <dbReference type="EMBL" id="EOD56049.1"/>
    </source>
</evidence>
<dbReference type="GO" id="GO:0046914">
    <property type="term" value="F:transition metal ion binding"/>
    <property type="evidence" value="ECO:0007669"/>
    <property type="project" value="InterPro"/>
</dbReference>
<dbReference type="InterPro" id="IPR008988">
    <property type="entry name" value="Transcriptional_repressor_C"/>
</dbReference>
<dbReference type="InterPro" id="IPR038157">
    <property type="entry name" value="FeoA_core_dom"/>
</dbReference>
<protein>
    <submittedName>
        <fullName evidence="3">Ferrous iron transport protein A</fullName>
    </submittedName>
</protein>
<sequence>MVLTQLSPGQSARIKDLNALDRSLRRKLMVMGLLPQSEVTLLRFAPLGDPLQVQCQGICLSVQKSLANQIEVESL</sequence>
<dbReference type="SUPFAM" id="SSF50037">
    <property type="entry name" value="C-terminal domain of transcriptional repressors"/>
    <property type="match status" value="1"/>
</dbReference>
<dbReference type="Proteomes" id="UP000013526">
    <property type="component" value="Unassembled WGS sequence"/>
</dbReference>
<gene>
    <name evidence="3" type="ORF">G113_05769</name>
</gene>
<dbReference type="PANTHER" id="PTHR42954:SF2">
    <property type="entry name" value="FE(2+) TRANSPORT PROTEIN A"/>
    <property type="match status" value="1"/>
</dbReference>
<dbReference type="EMBL" id="AQGQ01000022">
    <property type="protein sequence ID" value="EOD56049.1"/>
    <property type="molecule type" value="Genomic_DNA"/>
</dbReference>
<dbReference type="Pfam" id="PF04023">
    <property type="entry name" value="FeoA"/>
    <property type="match status" value="1"/>
</dbReference>
<keyword evidence="1" id="KW-0408">Iron</keyword>
<proteinExistence type="predicted"/>
<organism evidence="3 4">
    <name type="scientific">Aeromonas molluscorum 848</name>
    <dbReference type="NCBI Taxonomy" id="1268236"/>
    <lineage>
        <taxon>Bacteria</taxon>
        <taxon>Pseudomonadati</taxon>
        <taxon>Pseudomonadota</taxon>
        <taxon>Gammaproteobacteria</taxon>
        <taxon>Aeromonadales</taxon>
        <taxon>Aeromonadaceae</taxon>
        <taxon>Aeromonas</taxon>
    </lineage>
</organism>
<dbReference type="AlphaFoldDB" id="R1HCD5"/>
<dbReference type="InterPro" id="IPR052713">
    <property type="entry name" value="FeoA"/>
</dbReference>
<accession>R1HCD5</accession>
<reference evidence="3 4" key="1">
    <citation type="journal article" date="2013" name="Genome Announc.">
        <title>Draft Genome Sequence of Aeromonas molluscorum Strain 848TT, Isolated from Bivalve Molluscs.</title>
        <authorList>
            <person name="Spataro N."/>
            <person name="Farfan M."/>
            <person name="Albarral V."/>
            <person name="Sanglas A."/>
            <person name="Loren J.G."/>
            <person name="Fuste M.C."/>
            <person name="Bosch E."/>
        </authorList>
    </citation>
    <scope>NUCLEOTIDE SEQUENCE [LARGE SCALE GENOMIC DNA]</scope>
    <source>
        <strain evidence="3 4">848</strain>
    </source>
</reference>
<dbReference type="OrthoDB" id="9811076at2"/>
<dbReference type="RefSeq" id="WP_005895216.1">
    <property type="nucleotide sequence ID" value="NZ_AQGQ01000022.1"/>
</dbReference>
<dbReference type="PANTHER" id="PTHR42954">
    <property type="entry name" value="FE(2+) TRANSPORT PROTEIN A"/>
    <property type="match status" value="1"/>
</dbReference>
<name>R1HCD5_9GAMM</name>
<dbReference type="SMART" id="SM00899">
    <property type="entry name" value="FeoA"/>
    <property type="match status" value="1"/>
</dbReference>
<comment type="caution">
    <text evidence="3">The sequence shown here is derived from an EMBL/GenBank/DDBJ whole genome shotgun (WGS) entry which is preliminary data.</text>
</comment>
<dbReference type="InterPro" id="IPR007167">
    <property type="entry name" value="Fe-transptr_FeoA-like"/>
</dbReference>
<evidence type="ECO:0000259" key="2">
    <source>
        <dbReference type="SMART" id="SM00899"/>
    </source>
</evidence>
<dbReference type="PATRIC" id="fig|1268236.3.peg.1150"/>
<dbReference type="Gene3D" id="2.30.30.90">
    <property type="match status" value="1"/>
</dbReference>
<feature type="domain" description="Ferrous iron transporter FeoA-like" evidence="2">
    <location>
        <begin position="1"/>
        <end position="74"/>
    </location>
</feature>
<keyword evidence="4" id="KW-1185">Reference proteome</keyword>
<evidence type="ECO:0000313" key="4">
    <source>
        <dbReference type="Proteomes" id="UP000013526"/>
    </source>
</evidence>